<keyword evidence="3 5" id="KW-0269">Exonuclease</keyword>
<comment type="caution">
    <text evidence="5">The sequence shown here is derived from an EMBL/GenBank/DDBJ whole genome shotgun (WGS) entry which is preliminary data.</text>
</comment>
<dbReference type="InterPro" id="IPR036397">
    <property type="entry name" value="RNaseH_sf"/>
</dbReference>
<dbReference type="GO" id="GO:0003676">
    <property type="term" value="F:nucleic acid binding"/>
    <property type="evidence" value="ECO:0007669"/>
    <property type="project" value="InterPro"/>
</dbReference>
<dbReference type="EMBL" id="QQXL01000001">
    <property type="protein sequence ID" value="RKW71617.1"/>
    <property type="molecule type" value="Genomic_DNA"/>
</dbReference>
<organism evidence="5 6">
    <name type="scientific">Galactobacter caseinivorans</name>
    <dbReference type="NCBI Taxonomy" id="2676123"/>
    <lineage>
        <taxon>Bacteria</taxon>
        <taxon>Bacillati</taxon>
        <taxon>Actinomycetota</taxon>
        <taxon>Actinomycetes</taxon>
        <taxon>Micrococcales</taxon>
        <taxon>Micrococcaceae</taxon>
        <taxon>Galactobacter</taxon>
    </lineage>
</organism>
<keyword evidence="2" id="KW-0378">Hydrolase</keyword>
<accession>A0A496PM68</accession>
<dbReference type="CDD" id="cd06127">
    <property type="entry name" value="DEDDh"/>
    <property type="match status" value="1"/>
</dbReference>
<dbReference type="RefSeq" id="WP_121483880.1">
    <property type="nucleotide sequence ID" value="NZ_QQXL01000001.1"/>
</dbReference>
<evidence type="ECO:0000313" key="6">
    <source>
        <dbReference type="Proteomes" id="UP000273119"/>
    </source>
</evidence>
<sequence length="252" mass="27547">MAHENNIQDQLPLGDATGGAVAWHELPRAAFDLETTGRDPRTARIVTASVVIVNGRNELLQHHEWLVDPGVEIPEEAAAVHGITTEKARAEGQDPATAIAQIAQLLGNLFQTMPVMAFNAPYDFTVLEAESRRVGVPSIRPFPVIDPLVLDRAVDKYRRGKRTLTAMSEHYGVSLVNAHTSAADALATVGVADAIARKYAAQIQVELPQLHTAQEGWQRAWAENFQDFLRRKDPSASVDAVWPRADLGPREG</sequence>
<dbReference type="SUPFAM" id="SSF53098">
    <property type="entry name" value="Ribonuclease H-like"/>
    <property type="match status" value="1"/>
</dbReference>
<keyword evidence="1" id="KW-0540">Nuclease</keyword>
<proteinExistence type="predicted"/>
<dbReference type="InterPro" id="IPR013520">
    <property type="entry name" value="Ribonucl_H"/>
</dbReference>
<evidence type="ECO:0000256" key="3">
    <source>
        <dbReference type="ARBA" id="ARBA00022839"/>
    </source>
</evidence>
<keyword evidence="6" id="KW-1185">Reference proteome</keyword>
<evidence type="ECO:0000256" key="2">
    <source>
        <dbReference type="ARBA" id="ARBA00022801"/>
    </source>
</evidence>
<protein>
    <submittedName>
        <fullName evidence="5">3'-5' exonuclease</fullName>
    </submittedName>
</protein>
<dbReference type="NCBIfam" id="NF005927">
    <property type="entry name" value="PRK07942.1"/>
    <property type="match status" value="1"/>
</dbReference>
<gene>
    <name evidence="5" type="ORF">DWQ67_01880</name>
</gene>
<evidence type="ECO:0000256" key="1">
    <source>
        <dbReference type="ARBA" id="ARBA00022722"/>
    </source>
</evidence>
<dbReference type="Proteomes" id="UP000273119">
    <property type="component" value="Unassembled WGS sequence"/>
</dbReference>
<dbReference type="AlphaFoldDB" id="A0A496PM68"/>
<evidence type="ECO:0000259" key="4">
    <source>
        <dbReference type="SMART" id="SM00479"/>
    </source>
</evidence>
<dbReference type="GO" id="GO:0008408">
    <property type="term" value="F:3'-5' exonuclease activity"/>
    <property type="evidence" value="ECO:0007669"/>
    <property type="project" value="TreeGrafter"/>
</dbReference>
<name>A0A496PM68_9MICC</name>
<dbReference type="InterPro" id="IPR012337">
    <property type="entry name" value="RNaseH-like_sf"/>
</dbReference>
<reference evidence="5 6" key="1">
    <citation type="submission" date="2018-07" db="EMBL/GenBank/DDBJ databases">
        <title>Arthrobacter sp. nov., isolated from raw cow's milk with high bacterial count.</title>
        <authorList>
            <person name="Hahne J."/>
            <person name="Isele D."/>
            <person name="Lipski A."/>
        </authorList>
    </citation>
    <scope>NUCLEOTIDE SEQUENCE [LARGE SCALE GENOMIC DNA]</scope>
    <source>
        <strain evidence="5 6">JZ R-183</strain>
    </source>
</reference>
<dbReference type="PANTHER" id="PTHR30231:SF4">
    <property type="entry name" value="PROTEIN NEN2"/>
    <property type="match status" value="1"/>
</dbReference>
<evidence type="ECO:0000313" key="5">
    <source>
        <dbReference type="EMBL" id="RKW71617.1"/>
    </source>
</evidence>
<dbReference type="Pfam" id="PF00929">
    <property type="entry name" value="RNase_T"/>
    <property type="match status" value="1"/>
</dbReference>
<dbReference type="GO" id="GO:0005829">
    <property type="term" value="C:cytosol"/>
    <property type="evidence" value="ECO:0007669"/>
    <property type="project" value="TreeGrafter"/>
</dbReference>
<feature type="domain" description="Exonuclease" evidence="4">
    <location>
        <begin position="27"/>
        <end position="201"/>
    </location>
</feature>
<dbReference type="SMART" id="SM00479">
    <property type="entry name" value="EXOIII"/>
    <property type="match status" value="1"/>
</dbReference>
<dbReference type="Gene3D" id="3.30.420.10">
    <property type="entry name" value="Ribonuclease H-like superfamily/Ribonuclease H"/>
    <property type="match status" value="1"/>
</dbReference>
<dbReference type="PANTHER" id="PTHR30231">
    <property type="entry name" value="DNA POLYMERASE III SUBUNIT EPSILON"/>
    <property type="match status" value="1"/>
</dbReference>